<comment type="similarity">
    <text evidence="1">Belongs to the eukaryotic ribosomal protein eL20 family.</text>
</comment>
<dbReference type="GO" id="GO:0003735">
    <property type="term" value="F:structural constituent of ribosome"/>
    <property type="evidence" value="ECO:0007669"/>
    <property type="project" value="InterPro"/>
</dbReference>
<organism evidence="8 9">
    <name type="scientific">Phocoena sinus</name>
    <name type="common">Vaquita</name>
    <dbReference type="NCBI Taxonomy" id="42100"/>
    <lineage>
        <taxon>Eukaryota</taxon>
        <taxon>Metazoa</taxon>
        <taxon>Chordata</taxon>
        <taxon>Craniata</taxon>
        <taxon>Vertebrata</taxon>
        <taxon>Euteleostomi</taxon>
        <taxon>Mammalia</taxon>
        <taxon>Eutheria</taxon>
        <taxon>Laurasiatheria</taxon>
        <taxon>Artiodactyla</taxon>
        <taxon>Whippomorpha</taxon>
        <taxon>Cetacea</taxon>
        <taxon>Odontoceti</taxon>
        <taxon>Phocoenidae</taxon>
        <taxon>Phocoena</taxon>
    </lineage>
</organism>
<dbReference type="GO" id="GO:0005840">
    <property type="term" value="C:ribosome"/>
    <property type="evidence" value="ECO:0007669"/>
    <property type="project" value="UniProtKB-KW"/>
</dbReference>
<evidence type="ECO:0000256" key="1">
    <source>
        <dbReference type="ARBA" id="ARBA00009362"/>
    </source>
</evidence>
<sequence>MKASGTLPEYKVVGHCLLTSKCGMSPLYCMCIFAPNHVAKSCFWYFVSQLKKMRYRDLTTASAVTQCYQDMGTWHRAWAHSIQITKTEEIVASKCCRPAVKQFHDSKIKFPLPYRVLCCQHKPHLTTKRPNTFF</sequence>
<dbReference type="GO" id="GO:1990904">
    <property type="term" value="C:ribonucleoprotein complex"/>
    <property type="evidence" value="ECO:0007669"/>
    <property type="project" value="UniProtKB-KW"/>
</dbReference>
<evidence type="ECO:0000259" key="7">
    <source>
        <dbReference type="Pfam" id="PF01775"/>
    </source>
</evidence>
<dbReference type="SUPFAM" id="SSF160374">
    <property type="entry name" value="RplX-like"/>
    <property type="match status" value="1"/>
</dbReference>
<protein>
    <recommendedName>
        <fullName evidence="4">Large ribosomal subunit protein eL20</fullName>
    </recommendedName>
    <alternativeName>
        <fullName evidence="5">60S ribosomal protein L18a</fullName>
    </alternativeName>
</protein>
<dbReference type="Pfam" id="PF01775">
    <property type="entry name" value="Ribosomal_L18A"/>
    <property type="match status" value="1"/>
</dbReference>
<reference evidence="8" key="3">
    <citation type="submission" date="2025-09" db="UniProtKB">
        <authorList>
            <consortium name="Ensembl"/>
        </authorList>
    </citation>
    <scope>IDENTIFICATION</scope>
</reference>
<evidence type="ECO:0000256" key="6">
    <source>
        <dbReference type="ARBA" id="ARBA00046816"/>
    </source>
</evidence>
<dbReference type="InterPro" id="IPR021138">
    <property type="entry name" value="Ribosomal_eL20_eukaryotes"/>
</dbReference>
<evidence type="ECO:0000256" key="2">
    <source>
        <dbReference type="ARBA" id="ARBA00022980"/>
    </source>
</evidence>
<dbReference type="InterPro" id="IPR023573">
    <property type="entry name" value="Ribosomal_eL20_dom"/>
</dbReference>
<accession>A0A8C9EAK1</accession>
<evidence type="ECO:0000313" key="9">
    <source>
        <dbReference type="Proteomes" id="UP000694554"/>
    </source>
</evidence>
<dbReference type="Proteomes" id="UP000694554">
    <property type="component" value="Chromosome 10"/>
</dbReference>
<dbReference type="Ensembl" id="ENSPSNT00000032720.1">
    <property type="protein sequence ID" value="ENSPSNP00000029148.1"/>
    <property type="gene ID" value="ENSPSNG00000021130.1"/>
</dbReference>
<reference evidence="8" key="2">
    <citation type="submission" date="2025-08" db="UniProtKB">
        <authorList>
            <consortium name="Ensembl"/>
        </authorList>
    </citation>
    <scope>IDENTIFICATION</scope>
</reference>
<comment type="subunit">
    <text evidence="6">Component of the large ribosomal subunit. Binds IPO9 with high affinity.</text>
</comment>
<reference evidence="8" key="1">
    <citation type="submission" date="2019-08" db="EMBL/GenBank/DDBJ databases">
        <title>Phocoena sinus (Vaquita) genome, mPhoSin1, primary haplotype.</title>
        <authorList>
            <person name="Morin P."/>
            <person name="Mountcastle J."/>
            <person name="Fungtammasan C."/>
            <person name="Rhie A."/>
            <person name="Rojas-Bracho L."/>
            <person name="Smith C.R."/>
            <person name="Taylor B.L."/>
            <person name="Gulland F.M.D."/>
            <person name="Musser W."/>
            <person name="Houck M."/>
            <person name="Haase B."/>
            <person name="Paez S."/>
            <person name="Howe K."/>
            <person name="Torrance J."/>
            <person name="Formenti G."/>
            <person name="Phillippy A."/>
            <person name="Ryder O."/>
            <person name="Jarvis E.D."/>
            <person name="Fedrigo O."/>
        </authorList>
    </citation>
    <scope>NUCLEOTIDE SEQUENCE [LARGE SCALE GENOMIC DNA]</scope>
</reference>
<keyword evidence="3" id="KW-0687">Ribonucleoprotein</keyword>
<evidence type="ECO:0000256" key="5">
    <source>
        <dbReference type="ARBA" id="ARBA00035392"/>
    </source>
</evidence>
<dbReference type="PANTHER" id="PTHR10052">
    <property type="entry name" value="60S RIBOSOMAL PROTEIN L18A"/>
    <property type="match status" value="1"/>
</dbReference>
<dbReference type="AlphaFoldDB" id="A0A8C9EAK1"/>
<name>A0A8C9EAK1_PHOSS</name>
<dbReference type="GO" id="GO:0006412">
    <property type="term" value="P:translation"/>
    <property type="evidence" value="ECO:0007669"/>
    <property type="project" value="InterPro"/>
</dbReference>
<keyword evidence="2" id="KW-0689">Ribosomal protein</keyword>
<evidence type="ECO:0000256" key="3">
    <source>
        <dbReference type="ARBA" id="ARBA00023274"/>
    </source>
</evidence>
<evidence type="ECO:0000256" key="4">
    <source>
        <dbReference type="ARBA" id="ARBA00035220"/>
    </source>
</evidence>
<dbReference type="Gene3D" id="3.10.20.10">
    <property type="match status" value="1"/>
</dbReference>
<dbReference type="HAMAP" id="MF_00273">
    <property type="entry name" value="Ribosomal_eL20"/>
    <property type="match status" value="1"/>
</dbReference>
<dbReference type="InterPro" id="IPR028877">
    <property type="entry name" value="Ribosomal_eL20"/>
</dbReference>
<feature type="domain" description="Large ribosomal subunit protein eL20" evidence="7">
    <location>
        <begin position="9"/>
        <end position="87"/>
    </location>
</feature>
<proteinExistence type="inferred from homology"/>
<keyword evidence="9" id="KW-1185">Reference proteome</keyword>
<evidence type="ECO:0000313" key="8">
    <source>
        <dbReference type="Ensembl" id="ENSPSNP00000029148.1"/>
    </source>
</evidence>
<dbReference type="GeneTree" id="ENSGT00390000015797"/>